<protein>
    <recommendedName>
        <fullName evidence="3">Phosphocarrier protein HPr</fullName>
    </recommendedName>
</protein>
<dbReference type="PRINTS" id="PR00107">
    <property type="entry name" value="PHOSPHOCPHPR"/>
</dbReference>
<comment type="function">
    <text evidence="1">General (non sugar-specific) component of the phosphoenolpyruvate-dependent sugar phosphotransferase system (sugar PTS). This major carbohydrate active-transport system catalyzes the phosphorylation of incoming sugar substrates concomitantly with their translocation across the cell membrane. The phosphoryl group from phosphoenolpyruvate (PEP) is transferred to the phosphoryl carrier protein HPr by enzyme I. Phospho-HPr then transfers it to the PTS EIIA domain.</text>
</comment>
<dbReference type="EMBL" id="RKHY01000001">
    <property type="protein sequence ID" value="ROS43155.1"/>
    <property type="molecule type" value="Genomic_DNA"/>
</dbReference>
<dbReference type="GO" id="GO:0005737">
    <property type="term" value="C:cytoplasm"/>
    <property type="evidence" value="ECO:0007669"/>
    <property type="project" value="UniProtKB-SubCell"/>
</dbReference>
<evidence type="ECO:0000313" key="7">
    <source>
        <dbReference type="EMBL" id="ROS43155.1"/>
    </source>
</evidence>
<dbReference type="Pfam" id="PF00381">
    <property type="entry name" value="PTS-HPr"/>
    <property type="match status" value="1"/>
</dbReference>
<evidence type="ECO:0000256" key="5">
    <source>
        <dbReference type="ARBA" id="ARBA00022683"/>
    </source>
</evidence>
<dbReference type="InterPro" id="IPR035895">
    <property type="entry name" value="HPr-like_sf"/>
</dbReference>
<evidence type="ECO:0000256" key="3">
    <source>
        <dbReference type="ARBA" id="ARBA00020422"/>
    </source>
</evidence>
<keyword evidence="4" id="KW-0963">Cytoplasm</keyword>
<organism evidence="7 8">
    <name type="scientific">Amycolatopsis thermoflava</name>
    <dbReference type="NCBI Taxonomy" id="84480"/>
    <lineage>
        <taxon>Bacteria</taxon>
        <taxon>Bacillati</taxon>
        <taxon>Actinomycetota</taxon>
        <taxon>Actinomycetes</taxon>
        <taxon>Pseudonocardiales</taxon>
        <taxon>Pseudonocardiaceae</taxon>
        <taxon>Amycolatopsis</taxon>
        <taxon>Amycolatopsis methanolica group</taxon>
    </lineage>
</organism>
<dbReference type="PANTHER" id="PTHR33705">
    <property type="entry name" value="PHOSPHOCARRIER PROTEIN HPR"/>
    <property type="match status" value="1"/>
</dbReference>
<dbReference type="AlphaFoldDB" id="A0A3N2H4W6"/>
<dbReference type="SUPFAM" id="SSF55594">
    <property type="entry name" value="HPr-like"/>
    <property type="match status" value="1"/>
</dbReference>
<dbReference type="Proteomes" id="UP000274843">
    <property type="component" value="Unassembled WGS sequence"/>
</dbReference>
<evidence type="ECO:0000256" key="1">
    <source>
        <dbReference type="ARBA" id="ARBA00003681"/>
    </source>
</evidence>
<dbReference type="PROSITE" id="PS51350">
    <property type="entry name" value="PTS_HPR_DOM"/>
    <property type="match status" value="1"/>
</dbReference>
<evidence type="ECO:0000256" key="4">
    <source>
        <dbReference type="ARBA" id="ARBA00022490"/>
    </source>
</evidence>
<accession>A0A3N2H4W6</accession>
<dbReference type="PANTHER" id="PTHR33705:SF2">
    <property type="entry name" value="PHOSPHOCARRIER PROTEIN NPR"/>
    <property type="match status" value="1"/>
</dbReference>
<reference evidence="7 8" key="1">
    <citation type="submission" date="2018-11" db="EMBL/GenBank/DDBJ databases">
        <title>Sequencing the genomes of 1000 actinobacteria strains.</title>
        <authorList>
            <person name="Klenk H.-P."/>
        </authorList>
    </citation>
    <scope>NUCLEOTIDE SEQUENCE [LARGE SCALE GENOMIC DNA]</scope>
    <source>
        <strain evidence="7 8">DSM 44348</strain>
    </source>
</reference>
<comment type="subcellular location">
    <subcellularLocation>
        <location evidence="2">Cytoplasm</location>
    </subcellularLocation>
</comment>
<dbReference type="InterPro" id="IPR000032">
    <property type="entry name" value="HPr-like"/>
</dbReference>
<dbReference type="InterPro" id="IPR001020">
    <property type="entry name" value="PTS_HPr_His_P_site"/>
</dbReference>
<dbReference type="InterPro" id="IPR050399">
    <property type="entry name" value="HPr"/>
</dbReference>
<evidence type="ECO:0000313" key="8">
    <source>
        <dbReference type="Proteomes" id="UP000274843"/>
    </source>
</evidence>
<dbReference type="CDD" id="cd00367">
    <property type="entry name" value="PTS-HPr_like"/>
    <property type="match status" value="1"/>
</dbReference>
<dbReference type="Gene3D" id="3.30.1340.10">
    <property type="entry name" value="HPr-like"/>
    <property type="match status" value="1"/>
</dbReference>
<keyword evidence="8" id="KW-1185">Reference proteome</keyword>
<name>A0A3N2H4W6_9PSEU</name>
<comment type="caution">
    <text evidence="7">The sequence shown here is derived from an EMBL/GenBank/DDBJ whole genome shotgun (WGS) entry which is preliminary data.</text>
</comment>
<evidence type="ECO:0000259" key="6">
    <source>
        <dbReference type="PROSITE" id="PS51350"/>
    </source>
</evidence>
<sequence>MPERRVVVGSTVGLHARPAALFVKAAAAQPVPVSIGKDGADPVDARSILSVLGLGARGGDEVVLSADGPQAEQALDELAAIVVANHDG</sequence>
<evidence type="ECO:0000256" key="2">
    <source>
        <dbReference type="ARBA" id="ARBA00004496"/>
    </source>
</evidence>
<dbReference type="GO" id="GO:0009401">
    <property type="term" value="P:phosphoenolpyruvate-dependent sugar phosphotransferase system"/>
    <property type="evidence" value="ECO:0007669"/>
    <property type="project" value="UniProtKB-KW"/>
</dbReference>
<proteinExistence type="predicted"/>
<keyword evidence="5" id="KW-0598">Phosphotransferase system</keyword>
<dbReference type="GeneID" id="301846847"/>
<feature type="domain" description="HPr" evidence="6">
    <location>
        <begin position="1"/>
        <end position="88"/>
    </location>
</feature>
<dbReference type="RefSeq" id="WP_123685515.1">
    <property type="nucleotide sequence ID" value="NZ_RKHY01000001.1"/>
</dbReference>
<dbReference type="NCBIfam" id="TIGR01003">
    <property type="entry name" value="PTS_HPr_family"/>
    <property type="match status" value="1"/>
</dbReference>
<dbReference type="PROSITE" id="PS00369">
    <property type="entry name" value="PTS_HPR_HIS"/>
    <property type="match status" value="1"/>
</dbReference>
<gene>
    <name evidence="7" type="ORF">EDD35_5557</name>
</gene>